<proteinExistence type="inferred from homology"/>
<feature type="region of interest" description="Disordered" evidence="5">
    <location>
        <begin position="1"/>
        <end position="24"/>
    </location>
</feature>
<keyword evidence="2" id="KW-0479">Metal-binding</keyword>
<feature type="non-terminal residue" evidence="6">
    <location>
        <position position="1"/>
    </location>
</feature>
<dbReference type="GO" id="GO:0020037">
    <property type="term" value="F:heme binding"/>
    <property type="evidence" value="ECO:0007669"/>
    <property type="project" value="InterPro"/>
</dbReference>
<dbReference type="PANTHER" id="PTHR24296">
    <property type="entry name" value="CYTOCHROME P450"/>
    <property type="match status" value="1"/>
</dbReference>
<feature type="non-terminal residue" evidence="6">
    <location>
        <position position="171"/>
    </location>
</feature>
<evidence type="ECO:0000256" key="1">
    <source>
        <dbReference type="ARBA" id="ARBA00010617"/>
    </source>
</evidence>
<dbReference type="GO" id="GO:0005506">
    <property type="term" value="F:iron ion binding"/>
    <property type="evidence" value="ECO:0007669"/>
    <property type="project" value="InterPro"/>
</dbReference>
<dbReference type="GO" id="GO:0016705">
    <property type="term" value="F:oxidoreductase activity, acting on paired donors, with incorporation or reduction of molecular oxygen"/>
    <property type="evidence" value="ECO:0007669"/>
    <property type="project" value="InterPro"/>
</dbReference>
<accession>A0AA38C4G1</accession>
<keyword evidence="3" id="KW-0560">Oxidoreductase</keyword>
<evidence type="ECO:0000313" key="7">
    <source>
        <dbReference type="Proteomes" id="UP000824469"/>
    </source>
</evidence>
<evidence type="ECO:0000256" key="4">
    <source>
        <dbReference type="ARBA" id="ARBA00023004"/>
    </source>
</evidence>
<name>A0AA38C4G1_TAXCH</name>
<keyword evidence="4" id="KW-0408">Iron</keyword>
<reference evidence="6 7" key="1">
    <citation type="journal article" date="2021" name="Nat. Plants">
        <title>The Taxus genome provides insights into paclitaxel biosynthesis.</title>
        <authorList>
            <person name="Xiong X."/>
            <person name="Gou J."/>
            <person name="Liao Q."/>
            <person name="Li Y."/>
            <person name="Zhou Q."/>
            <person name="Bi G."/>
            <person name="Li C."/>
            <person name="Du R."/>
            <person name="Wang X."/>
            <person name="Sun T."/>
            <person name="Guo L."/>
            <person name="Liang H."/>
            <person name="Lu P."/>
            <person name="Wu Y."/>
            <person name="Zhang Z."/>
            <person name="Ro D.K."/>
            <person name="Shang Y."/>
            <person name="Huang S."/>
            <person name="Yan J."/>
        </authorList>
    </citation>
    <scope>NUCLEOTIDE SEQUENCE [LARGE SCALE GENOMIC DNA]</scope>
    <source>
        <strain evidence="6">Ta-2019</strain>
    </source>
</reference>
<evidence type="ECO:0000256" key="2">
    <source>
        <dbReference type="ARBA" id="ARBA00022723"/>
    </source>
</evidence>
<organism evidence="6 7">
    <name type="scientific">Taxus chinensis</name>
    <name type="common">Chinese yew</name>
    <name type="synonym">Taxus wallichiana var. chinensis</name>
    <dbReference type="NCBI Taxonomy" id="29808"/>
    <lineage>
        <taxon>Eukaryota</taxon>
        <taxon>Viridiplantae</taxon>
        <taxon>Streptophyta</taxon>
        <taxon>Embryophyta</taxon>
        <taxon>Tracheophyta</taxon>
        <taxon>Spermatophyta</taxon>
        <taxon>Pinopsida</taxon>
        <taxon>Pinidae</taxon>
        <taxon>Conifers II</taxon>
        <taxon>Cupressales</taxon>
        <taxon>Taxaceae</taxon>
        <taxon>Taxus</taxon>
    </lineage>
</organism>
<dbReference type="GO" id="GO:0004497">
    <property type="term" value="F:monooxygenase activity"/>
    <property type="evidence" value="ECO:0007669"/>
    <property type="project" value="InterPro"/>
</dbReference>
<dbReference type="Gene3D" id="1.10.630.10">
    <property type="entry name" value="Cytochrome P450"/>
    <property type="match status" value="1"/>
</dbReference>
<dbReference type="OMA" id="ARTLTIW"/>
<sequence>ESSMSSESSGKCRESPPTTNSNTNSLRNFVVETVQWEIRNRLMSLFCNAAQMGDCIDLQNVFHGFEFDNICRVAFGVDPLHLRPSLSLAHAFDNATDISSNIFFTLSHLWKAKRFFNVGSEKLVHEAILVVDEFVMGIIRSRSEKEDGRVREDLLSRFMAAVMANPQLVIA</sequence>
<comment type="caution">
    <text evidence="6">The sequence shown here is derived from an EMBL/GenBank/DDBJ whole genome shotgun (WGS) entry which is preliminary data.</text>
</comment>
<dbReference type="Proteomes" id="UP000824469">
    <property type="component" value="Unassembled WGS sequence"/>
</dbReference>
<evidence type="ECO:0000256" key="3">
    <source>
        <dbReference type="ARBA" id="ARBA00023002"/>
    </source>
</evidence>
<dbReference type="EMBL" id="JAHRHJ020001221">
    <property type="protein sequence ID" value="KAH9293375.1"/>
    <property type="molecule type" value="Genomic_DNA"/>
</dbReference>
<dbReference type="AlphaFoldDB" id="A0AA38C4G1"/>
<evidence type="ECO:0000313" key="6">
    <source>
        <dbReference type="EMBL" id="KAH9293375.1"/>
    </source>
</evidence>
<keyword evidence="7" id="KW-1185">Reference proteome</keyword>
<protein>
    <submittedName>
        <fullName evidence="6">Uncharacterized protein</fullName>
    </submittedName>
</protein>
<dbReference type="SUPFAM" id="SSF48264">
    <property type="entry name" value="Cytochrome P450"/>
    <property type="match status" value="1"/>
</dbReference>
<comment type="similarity">
    <text evidence="1">Belongs to the cytochrome P450 family.</text>
</comment>
<evidence type="ECO:0000256" key="5">
    <source>
        <dbReference type="SAM" id="MobiDB-lite"/>
    </source>
</evidence>
<gene>
    <name evidence="6" type="ORF">KI387_041422</name>
</gene>
<dbReference type="InterPro" id="IPR036396">
    <property type="entry name" value="Cyt_P450_sf"/>
</dbReference>